<evidence type="ECO:0000256" key="7">
    <source>
        <dbReference type="ARBA" id="ARBA00023136"/>
    </source>
</evidence>
<comment type="subcellular location">
    <subcellularLocation>
        <location evidence="10">Cell membrane</location>
        <topology evidence="10">Peripheral membrane protein</topology>
        <orientation evidence="10">Cytoplasmic side</orientation>
    </subcellularLocation>
</comment>
<dbReference type="Proteomes" id="UP001597213">
    <property type="component" value="Unassembled WGS sequence"/>
</dbReference>
<evidence type="ECO:0000256" key="4">
    <source>
        <dbReference type="ARBA" id="ARBA00022679"/>
    </source>
</evidence>
<evidence type="ECO:0000256" key="8">
    <source>
        <dbReference type="ARBA" id="ARBA00023306"/>
    </source>
</evidence>
<dbReference type="SUPFAM" id="SSF53756">
    <property type="entry name" value="UDP-Glycosyltransferase/glycogen phosphorylase"/>
    <property type="match status" value="1"/>
</dbReference>
<keyword evidence="5 10" id="KW-0133">Cell shape</keyword>
<comment type="function">
    <text evidence="10">Cell wall formation. Catalyzes the transfer of a GlcNAc subunit on undecaprenyl-pyrophosphoryl-MurNAc-pentapeptide (lipid intermediate I) to form undecaprenyl-pyrophosphoryl-MurNAc-(pentapeptide)GlcNAc (lipid intermediate II).</text>
</comment>
<keyword evidence="1 10" id="KW-1003">Cell membrane</keyword>
<keyword evidence="7 10" id="KW-0472">Membrane</keyword>
<feature type="domain" description="Glycosyl transferase family 28 C-terminal" evidence="12">
    <location>
        <begin position="193"/>
        <end position="359"/>
    </location>
</feature>
<sequence>MKAAGPSDSRPLCLIAAGGTGGHMFPAQALSEVLLAQGWRVKLSTDDRGARYAGAFPAEVVREVVPSATFARAGKLAKLGVPARIGMGIGRAVGALRSDPPAVVVGFGGYPTIPALSAAVMLGIPRMIHEQNGVMGRVNRLFARRVNRIACGTWPTDLPAGLEGIHTGNPVRAAILARAREPYVAPGEGELELLVIGGSQGARVLSDVVPAALASLPEILRRRLRVSHQARPEDEARVRDAYADAAIPAEVRSFFDDVPDRIANAHLVIARAGASSIADLTAIGRPAILIPYAAAAGDHQTANARPLAAAGAAIVVPEAGLTPDGLESDVRAILSNPARAAAMATAAAELGRPDAAERLATLVTELSRKDQK</sequence>
<keyword evidence="4 10" id="KW-0808">Transferase</keyword>
<reference evidence="14" key="1">
    <citation type="journal article" date="2019" name="Int. J. Syst. Evol. Microbiol.">
        <title>The Global Catalogue of Microorganisms (GCM) 10K type strain sequencing project: providing services to taxonomists for standard genome sequencing and annotation.</title>
        <authorList>
            <consortium name="The Broad Institute Genomics Platform"/>
            <consortium name="The Broad Institute Genome Sequencing Center for Infectious Disease"/>
            <person name="Wu L."/>
            <person name="Ma J."/>
        </authorList>
    </citation>
    <scope>NUCLEOTIDE SEQUENCE [LARGE SCALE GENOMIC DNA]</scope>
    <source>
        <strain evidence="14">CCUG 56029</strain>
    </source>
</reference>
<dbReference type="InterPro" id="IPR004276">
    <property type="entry name" value="GlycoTrans_28_N"/>
</dbReference>
<evidence type="ECO:0000256" key="1">
    <source>
        <dbReference type="ARBA" id="ARBA00022475"/>
    </source>
</evidence>
<keyword evidence="6 10" id="KW-0573">Peptidoglycan synthesis</keyword>
<evidence type="ECO:0000259" key="11">
    <source>
        <dbReference type="Pfam" id="PF03033"/>
    </source>
</evidence>
<keyword evidence="2 10" id="KW-0132">Cell division</keyword>
<dbReference type="EC" id="2.4.1.227" evidence="10"/>
<feature type="domain" description="Glycosyltransferase family 28 N-terminal" evidence="11">
    <location>
        <begin position="14"/>
        <end position="150"/>
    </location>
</feature>
<comment type="caution">
    <text evidence="10">Lacks conserved residue(s) required for the propagation of feature annotation.</text>
</comment>
<feature type="binding site" evidence="10">
    <location>
        <begin position="20"/>
        <end position="22"/>
    </location>
    <ligand>
        <name>UDP-N-acetyl-alpha-D-glucosamine</name>
        <dbReference type="ChEBI" id="CHEBI:57705"/>
    </ligand>
</feature>
<dbReference type="HAMAP" id="MF_00033">
    <property type="entry name" value="MurG"/>
    <property type="match status" value="1"/>
</dbReference>
<gene>
    <name evidence="10" type="primary">murG</name>
    <name evidence="13" type="ORF">ACFSCT_15005</name>
</gene>
<keyword evidence="8 10" id="KW-0131">Cell cycle</keyword>
<comment type="catalytic activity">
    <reaction evidence="10">
        <text>di-trans,octa-cis-undecaprenyl diphospho-N-acetyl-alpha-D-muramoyl-L-alanyl-D-glutamyl-meso-2,6-diaminopimeloyl-D-alanyl-D-alanine + UDP-N-acetyl-alpha-D-glucosamine = di-trans,octa-cis-undecaprenyl diphospho-[N-acetyl-alpha-D-glucosaminyl-(1-&gt;4)]-N-acetyl-alpha-D-muramoyl-L-alanyl-D-glutamyl-meso-2,6-diaminopimeloyl-D-alanyl-D-alanine + UDP + H(+)</text>
        <dbReference type="Rhea" id="RHEA:31227"/>
        <dbReference type="ChEBI" id="CHEBI:15378"/>
        <dbReference type="ChEBI" id="CHEBI:57705"/>
        <dbReference type="ChEBI" id="CHEBI:58223"/>
        <dbReference type="ChEBI" id="CHEBI:61387"/>
        <dbReference type="ChEBI" id="CHEBI:61388"/>
        <dbReference type="EC" id="2.4.1.227"/>
    </reaction>
</comment>
<evidence type="ECO:0000256" key="3">
    <source>
        <dbReference type="ARBA" id="ARBA00022676"/>
    </source>
</evidence>
<feature type="binding site" evidence="10">
    <location>
        <position position="199"/>
    </location>
    <ligand>
        <name>UDP-N-acetyl-alpha-D-glucosamine</name>
        <dbReference type="ChEBI" id="CHEBI:57705"/>
    </ligand>
</feature>
<dbReference type="RefSeq" id="WP_379144027.1">
    <property type="nucleotide sequence ID" value="NZ_JBHUEN010000043.1"/>
</dbReference>
<dbReference type="InterPro" id="IPR006009">
    <property type="entry name" value="GlcNAc_MurG"/>
</dbReference>
<comment type="pathway">
    <text evidence="10">Cell wall biogenesis; peptidoglycan biosynthesis.</text>
</comment>
<dbReference type="EMBL" id="JBHUEN010000043">
    <property type="protein sequence ID" value="MFD1883028.1"/>
    <property type="molecule type" value="Genomic_DNA"/>
</dbReference>
<evidence type="ECO:0000313" key="14">
    <source>
        <dbReference type="Proteomes" id="UP001597213"/>
    </source>
</evidence>
<feature type="binding site" evidence="10">
    <location>
        <position position="132"/>
    </location>
    <ligand>
        <name>UDP-N-acetyl-alpha-D-glucosamine</name>
        <dbReference type="ChEBI" id="CHEBI:57705"/>
    </ligand>
</feature>
<dbReference type="PANTHER" id="PTHR21015">
    <property type="entry name" value="UDP-N-ACETYLGLUCOSAMINE--N-ACETYLMURAMYL-(PENTAPEPTIDE) PYROPHOSPHORYL-UNDECAPRENOL N-ACETYLGLUCOSAMINE TRANSFERASE 1"/>
    <property type="match status" value="1"/>
</dbReference>
<evidence type="ECO:0000256" key="5">
    <source>
        <dbReference type="ARBA" id="ARBA00022960"/>
    </source>
</evidence>
<protein>
    <recommendedName>
        <fullName evidence="10">UDP-N-acetylglucosamine--N-acetylmuramyl-(pentapeptide) pyrophosphoryl-undecaprenol N-acetylglucosamine transferase</fullName>
        <ecNumber evidence="10">2.4.1.227</ecNumber>
    </recommendedName>
    <alternativeName>
        <fullName evidence="10">Undecaprenyl-PP-MurNAc-pentapeptide-UDPGlcNAc GlcNAc transferase</fullName>
    </alternativeName>
</protein>
<keyword evidence="14" id="KW-1185">Reference proteome</keyword>
<dbReference type="Pfam" id="PF03033">
    <property type="entry name" value="Glyco_transf_28"/>
    <property type="match status" value="1"/>
</dbReference>
<evidence type="ECO:0000256" key="6">
    <source>
        <dbReference type="ARBA" id="ARBA00022984"/>
    </source>
</evidence>
<keyword evidence="3 10" id="KW-0328">Glycosyltransferase</keyword>
<comment type="similarity">
    <text evidence="10">Belongs to the glycosyltransferase 28 family. MurG subfamily.</text>
</comment>
<evidence type="ECO:0000256" key="10">
    <source>
        <dbReference type="HAMAP-Rule" id="MF_00033"/>
    </source>
</evidence>
<dbReference type="InterPro" id="IPR007235">
    <property type="entry name" value="Glyco_trans_28_C"/>
</dbReference>
<evidence type="ECO:0000256" key="9">
    <source>
        <dbReference type="ARBA" id="ARBA00023316"/>
    </source>
</evidence>
<comment type="caution">
    <text evidence="13">The sequence shown here is derived from an EMBL/GenBank/DDBJ whole genome shotgun (WGS) entry which is preliminary data.</text>
</comment>
<accession>A0ABW4RAP4</accession>
<evidence type="ECO:0000259" key="12">
    <source>
        <dbReference type="Pfam" id="PF04101"/>
    </source>
</evidence>
<dbReference type="CDD" id="cd03785">
    <property type="entry name" value="GT28_MurG"/>
    <property type="match status" value="1"/>
</dbReference>
<organism evidence="13 14">
    <name type="scientific">Paracoccus pacificus</name>
    <dbReference type="NCBI Taxonomy" id="1463598"/>
    <lineage>
        <taxon>Bacteria</taxon>
        <taxon>Pseudomonadati</taxon>
        <taxon>Pseudomonadota</taxon>
        <taxon>Alphaproteobacteria</taxon>
        <taxon>Rhodobacterales</taxon>
        <taxon>Paracoccaceae</taxon>
        <taxon>Paracoccus</taxon>
    </lineage>
</organism>
<evidence type="ECO:0000256" key="2">
    <source>
        <dbReference type="ARBA" id="ARBA00022618"/>
    </source>
</evidence>
<evidence type="ECO:0000313" key="13">
    <source>
        <dbReference type="EMBL" id="MFD1883028.1"/>
    </source>
</evidence>
<feature type="binding site" evidence="10">
    <location>
        <position position="300"/>
    </location>
    <ligand>
        <name>UDP-N-acetyl-alpha-D-glucosamine</name>
        <dbReference type="ChEBI" id="CHEBI:57705"/>
    </ligand>
</feature>
<proteinExistence type="inferred from homology"/>
<dbReference type="PANTHER" id="PTHR21015:SF22">
    <property type="entry name" value="GLYCOSYLTRANSFERASE"/>
    <property type="match status" value="1"/>
</dbReference>
<feature type="binding site" evidence="10">
    <location>
        <position position="172"/>
    </location>
    <ligand>
        <name>UDP-N-acetyl-alpha-D-glucosamine</name>
        <dbReference type="ChEBI" id="CHEBI:57705"/>
    </ligand>
</feature>
<name>A0ABW4RAP4_9RHOB</name>
<dbReference type="Pfam" id="PF04101">
    <property type="entry name" value="Glyco_tran_28_C"/>
    <property type="match status" value="1"/>
</dbReference>
<keyword evidence="9 10" id="KW-0961">Cell wall biogenesis/degradation</keyword>
<dbReference type="Gene3D" id="3.40.50.2000">
    <property type="entry name" value="Glycogen Phosphorylase B"/>
    <property type="match status" value="2"/>
</dbReference>